<evidence type="ECO:0008006" key="4">
    <source>
        <dbReference type="Google" id="ProtNLM"/>
    </source>
</evidence>
<reference evidence="3" key="1">
    <citation type="journal article" date="2019" name="Int. J. Syst. Evol. Microbiol.">
        <title>The Global Catalogue of Microorganisms (GCM) 10K type strain sequencing project: providing services to taxonomists for standard genome sequencing and annotation.</title>
        <authorList>
            <consortium name="The Broad Institute Genomics Platform"/>
            <consortium name="The Broad Institute Genome Sequencing Center for Infectious Disease"/>
            <person name="Wu L."/>
            <person name="Ma J."/>
        </authorList>
    </citation>
    <scope>NUCLEOTIDE SEQUENCE [LARGE SCALE GENOMIC DNA]</scope>
    <source>
        <strain evidence="3">JCM 17593</strain>
    </source>
</reference>
<comment type="caution">
    <text evidence="2">The sequence shown here is derived from an EMBL/GenBank/DDBJ whole genome shotgun (WGS) entry which is preliminary data.</text>
</comment>
<feature type="region of interest" description="Disordered" evidence="1">
    <location>
        <begin position="1"/>
        <end position="21"/>
    </location>
</feature>
<dbReference type="Proteomes" id="UP001500213">
    <property type="component" value="Unassembled WGS sequence"/>
</dbReference>
<protein>
    <recommendedName>
        <fullName evidence="4">DUF559 domain-containing protein</fullName>
    </recommendedName>
</protein>
<name>A0ABP8AH72_9MICO</name>
<evidence type="ECO:0000313" key="3">
    <source>
        <dbReference type="Proteomes" id="UP001500213"/>
    </source>
</evidence>
<keyword evidence="3" id="KW-1185">Reference proteome</keyword>
<dbReference type="Gene3D" id="3.40.960.10">
    <property type="entry name" value="VSR Endonuclease"/>
    <property type="match status" value="1"/>
</dbReference>
<gene>
    <name evidence="2" type="ORF">GCM10022288_03560</name>
</gene>
<evidence type="ECO:0000256" key="1">
    <source>
        <dbReference type="SAM" id="MobiDB-lite"/>
    </source>
</evidence>
<accession>A0ABP8AH72</accession>
<dbReference type="InterPro" id="IPR011335">
    <property type="entry name" value="Restrct_endonuc-II-like"/>
</dbReference>
<dbReference type="EMBL" id="BAABBX010000002">
    <property type="protein sequence ID" value="GAA4183754.1"/>
    <property type="molecule type" value="Genomic_DNA"/>
</dbReference>
<organism evidence="2 3">
    <name type="scientific">Gryllotalpicola kribbensis</name>
    <dbReference type="NCBI Taxonomy" id="993084"/>
    <lineage>
        <taxon>Bacteria</taxon>
        <taxon>Bacillati</taxon>
        <taxon>Actinomycetota</taxon>
        <taxon>Actinomycetes</taxon>
        <taxon>Micrococcales</taxon>
        <taxon>Microbacteriaceae</taxon>
        <taxon>Gryllotalpicola</taxon>
    </lineage>
</organism>
<dbReference type="SUPFAM" id="SSF52980">
    <property type="entry name" value="Restriction endonuclease-like"/>
    <property type="match status" value="1"/>
</dbReference>
<evidence type="ECO:0000313" key="2">
    <source>
        <dbReference type="EMBL" id="GAA4183754.1"/>
    </source>
</evidence>
<proteinExistence type="predicted"/>
<sequence length="321" mass="35191">MLADMTTGTPRKPIAPGFQGAALSTADARRAGLTRAQLRQAVVAHPFHGVNVVEGGGVDAVRSRLTATQRSCSDYSARMLPGQFFAGGTAALVWRAPLPRGWDERPLVVGVFSPRTPPRTRGVIGMRVGEGRVRVRTAFGFALVSPPDAWCQLASELSREDLVAVGDYFVFGDVADGRHRSPLATVADLREAVERHAHASGAGELRWALPRVRTGVDSRPESLLRLLLVGAGLPEPLVNDPTPVAGGIVLRPDLKLSEWRVVFEYEGEDHWRDRRQWARDQRRRELLEGAGWKVVRVFSADLFGDAPAFLARVMAMLARRR</sequence>